<keyword evidence="7" id="KW-0472">Membrane</keyword>
<evidence type="ECO:0000256" key="7">
    <source>
        <dbReference type="ARBA" id="ARBA00023136"/>
    </source>
</evidence>
<dbReference type="InterPro" id="IPR017871">
    <property type="entry name" value="ABC_transporter-like_CS"/>
</dbReference>
<dbReference type="PROSITE" id="PS00211">
    <property type="entry name" value="ABC_TRANSPORTER_1"/>
    <property type="match status" value="2"/>
</dbReference>
<dbReference type="InterPro" id="IPR003593">
    <property type="entry name" value="AAA+_ATPase"/>
</dbReference>
<evidence type="ECO:0000313" key="9">
    <source>
        <dbReference type="EMBL" id="RFU38765.1"/>
    </source>
</evidence>
<keyword evidence="4" id="KW-1003">Cell membrane</keyword>
<evidence type="ECO:0000259" key="8">
    <source>
        <dbReference type="PROSITE" id="PS50893"/>
    </source>
</evidence>
<dbReference type="CDD" id="cd03257">
    <property type="entry name" value="ABC_NikE_OppD_transporters"/>
    <property type="match status" value="2"/>
</dbReference>
<dbReference type="PROSITE" id="PS50893">
    <property type="entry name" value="ABC_TRANSPORTER_2"/>
    <property type="match status" value="2"/>
</dbReference>
<comment type="similarity">
    <text evidence="2">Belongs to the ABC transporter superfamily.</text>
</comment>
<dbReference type="AlphaFoldDB" id="A0A372JFG6"/>
<dbReference type="SMART" id="SM00382">
    <property type="entry name" value="AAA"/>
    <property type="match status" value="2"/>
</dbReference>
<evidence type="ECO:0000313" key="10">
    <source>
        <dbReference type="Proteomes" id="UP000261811"/>
    </source>
</evidence>
<dbReference type="PANTHER" id="PTHR43297">
    <property type="entry name" value="OLIGOPEPTIDE TRANSPORT ATP-BINDING PROTEIN APPD"/>
    <property type="match status" value="1"/>
</dbReference>
<evidence type="ECO:0000256" key="1">
    <source>
        <dbReference type="ARBA" id="ARBA00004202"/>
    </source>
</evidence>
<dbReference type="NCBIfam" id="NF007739">
    <property type="entry name" value="PRK10419.1"/>
    <property type="match status" value="2"/>
</dbReference>
<organism evidence="9 10">
    <name type="scientific">Actinomadura logoneensis</name>
    <dbReference type="NCBI Taxonomy" id="2293572"/>
    <lineage>
        <taxon>Bacteria</taxon>
        <taxon>Bacillati</taxon>
        <taxon>Actinomycetota</taxon>
        <taxon>Actinomycetes</taxon>
        <taxon>Streptosporangiales</taxon>
        <taxon>Thermomonosporaceae</taxon>
        <taxon>Actinomadura</taxon>
    </lineage>
</organism>
<dbReference type="NCBIfam" id="NF008453">
    <property type="entry name" value="PRK11308.1"/>
    <property type="match status" value="2"/>
</dbReference>
<comment type="subcellular location">
    <subcellularLocation>
        <location evidence="1">Cell membrane</location>
        <topology evidence="1">Peripheral membrane protein</topology>
    </subcellularLocation>
</comment>
<keyword evidence="6 9" id="KW-0067">ATP-binding</keyword>
<accession>A0A372JFG6</accession>
<evidence type="ECO:0000256" key="4">
    <source>
        <dbReference type="ARBA" id="ARBA00022475"/>
    </source>
</evidence>
<dbReference type="NCBIfam" id="TIGR01727">
    <property type="entry name" value="oligo_HPY"/>
    <property type="match status" value="2"/>
</dbReference>
<evidence type="ECO:0000256" key="2">
    <source>
        <dbReference type="ARBA" id="ARBA00005417"/>
    </source>
</evidence>
<feature type="domain" description="ABC transporter" evidence="8">
    <location>
        <begin position="357"/>
        <end position="602"/>
    </location>
</feature>
<dbReference type="GO" id="GO:0016887">
    <property type="term" value="F:ATP hydrolysis activity"/>
    <property type="evidence" value="ECO:0007669"/>
    <property type="project" value="InterPro"/>
</dbReference>
<comment type="caution">
    <text evidence="9">The sequence shown here is derived from an EMBL/GenBank/DDBJ whole genome shotgun (WGS) entry which is preliminary data.</text>
</comment>
<reference evidence="9 10" key="1">
    <citation type="submission" date="2018-08" db="EMBL/GenBank/DDBJ databases">
        <title>Actinomadura jelena sp. nov., a novel Actinomycete isolated from soil in Chad.</title>
        <authorList>
            <person name="Shi L."/>
        </authorList>
    </citation>
    <scope>NUCLEOTIDE SEQUENCE [LARGE SCALE GENOMIC DNA]</scope>
    <source>
        <strain evidence="9 10">NEAU-G17</strain>
    </source>
</reference>
<dbReference type="SUPFAM" id="SSF52540">
    <property type="entry name" value="P-loop containing nucleoside triphosphate hydrolases"/>
    <property type="match status" value="2"/>
</dbReference>
<dbReference type="FunFam" id="3.40.50.300:FF:000016">
    <property type="entry name" value="Oligopeptide ABC transporter ATP-binding component"/>
    <property type="match status" value="2"/>
</dbReference>
<dbReference type="OrthoDB" id="2986442at2"/>
<dbReference type="InterPro" id="IPR050388">
    <property type="entry name" value="ABC_Ni/Peptide_Import"/>
</dbReference>
<sequence length="683" mass="72905">MNVLEVRDLDVTYRPDVRAVRGVSLSVGRGEVVGVVGESGSGKTALALAVLGLLPRRTRVTGSVRLRGRELLGLPDGEMSRVRGKDLATVFQDPLSSLTPVYSVGDQIAEAIRVHSGATRSAARARAVELLDLVGIPDAARRARAHPHEFSGGMRQRVMIAMAVANDPVAIVADEPTTALDVTLQAQVLDVLREAGAAAGAGILLITHDLGVVAGFADRVLVMYAGRAVETGPVEDVYRRPRMPYTIGLLRSLPRLDGAGGRPVPIDGSPPSPAALPPGCPFAPRCPIAVPACRDEEPPLLPVGRPTHSVACVNTPATRDPDAVYPLSLADLLPPVGPGDGQRARTSRPAVLTVTDLRSVHVEHRGPLGRRSGTLRAVDGVTFDIRAGETLGLVGESGCGKTTVLMEVLAMARPRHGGRIEVLGEDTGALNGARRKALRRNVQVVFQDPFGSLDPRMRVSAILAEPLRTHGFPAERIPDRVQELLKLVGLEPSHASRHPHGLSGGQRQRVGIARALALEPSLVLLDEPVAALDVSVQAGIIDLLEELRTRLELAYLFVAHDLAVVRRVADRVAVMHRGRIVEIGDVEHVYEAPAHPYTCALLDAVPIPDPVLERKRGRVRLPDVPPDAPRLEGGCLFRHRCPRYLALSEASRTRCAEEDPVSRPVAGEPDRAVACHYALGGGE</sequence>
<evidence type="ECO:0000256" key="5">
    <source>
        <dbReference type="ARBA" id="ARBA00022741"/>
    </source>
</evidence>
<dbReference type="InterPro" id="IPR013563">
    <property type="entry name" value="Oligopep_ABC_C"/>
</dbReference>
<dbReference type="Gene3D" id="3.40.50.300">
    <property type="entry name" value="P-loop containing nucleotide triphosphate hydrolases"/>
    <property type="match status" value="2"/>
</dbReference>
<dbReference type="GO" id="GO:0015833">
    <property type="term" value="P:peptide transport"/>
    <property type="evidence" value="ECO:0007669"/>
    <property type="project" value="InterPro"/>
</dbReference>
<protein>
    <submittedName>
        <fullName evidence="9">Oligopeptide ABC transporter ATP-binding protein OppD</fullName>
    </submittedName>
</protein>
<keyword evidence="3" id="KW-0813">Transport</keyword>
<proteinExistence type="inferred from homology"/>
<evidence type="ECO:0000256" key="6">
    <source>
        <dbReference type="ARBA" id="ARBA00022840"/>
    </source>
</evidence>
<dbReference type="GO" id="GO:0005524">
    <property type="term" value="F:ATP binding"/>
    <property type="evidence" value="ECO:0007669"/>
    <property type="project" value="UniProtKB-KW"/>
</dbReference>
<dbReference type="GO" id="GO:0005886">
    <property type="term" value="C:plasma membrane"/>
    <property type="evidence" value="ECO:0007669"/>
    <property type="project" value="UniProtKB-SubCell"/>
</dbReference>
<keyword evidence="10" id="KW-1185">Reference proteome</keyword>
<keyword evidence="5" id="KW-0547">Nucleotide-binding</keyword>
<dbReference type="InterPro" id="IPR003439">
    <property type="entry name" value="ABC_transporter-like_ATP-bd"/>
</dbReference>
<dbReference type="InterPro" id="IPR027417">
    <property type="entry name" value="P-loop_NTPase"/>
</dbReference>
<gene>
    <name evidence="9" type="primary">oppD</name>
    <name evidence="9" type="ORF">DZF91_25965</name>
</gene>
<dbReference type="EMBL" id="QURH01000707">
    <property type="protein sequence ID" value="RFU38765.1"/>
    <property type="molecule type" value="Genomic_DNA"/>
</dbReference>
<dbReference type="Pfam" id="PF08352">
    <property type="entry name" value="oligo_HPY"/>
    <property type="match status" value="2"/>
</dbReference>
<evidence type="ECO:0000256" key="3">
    <source>
        <dbReference type="ARBA" id="ARBA00022448"/>
    </source>
</evidence>
<name>A0A372JFG6_9ACTN</name>
<dbReference type="Pfam" id="PF00005">
    <property type="entry name" value="ABC_tran"/>
    <property type="match status" value="2"/>
</dbReference>
<dbReference type="Proteomes" id="UP000261811">
    <property type="component" value="Unassembled WGS sequence"/>
</dbReference>
<feature type="domain" description="ABC transporter" evidence="8">
    <location>
        <begin position="4"/>
        <end position="250"/>
    </location>
</feature>
<dbReference type="PANTHER" id="PTHR43297:SF2">
    <property type="entry name" value="DIPEPTIDE TRANSPORT ATP-BINDING PROTEIN DPPD"/>
    <property type="match status" value="1"/>
</dbReference>